<dbReference type="OrthoDB" id="9773047at2"/>
<dbReference type="InterPro" id="IPR050789">
    <property type="entry name" value="Diverse_Enzym_Activities"/>
</dbReference>
<dbReference type="Pfam" id="PF00144">
    <property type="entry name" value="Beta-lactamase"/>
    <property type="match status" value="1"/>
</dbReference>
<keyword evidence="3" id="KW-1185">Reference proteome</keyword>
<dbReference type="PANTHER" id="PTHR43283:SF7">
    <property type="entry name" value="BETA-LACTAMASE-RELATED DOMAIN-CONTAINING PROTEIN"/>
    <property type="match status" value="1"/>
</dbReference>
<dbReference type="RefSeq" id="WP_112087060.1">
    <property type="nucleotide sequence ID" value="NZ_QLSV01000015.1"/>
</dbReference>
<evidence type="ECO:0000259" key="1">
    <source>
        <dbReference type="Pfam" id="PF00144"/>
    </source>
</evidence>
<gene>
    <name evidence="2" type="ORF">B0I10_11570</name>
</gene>
<dbReference type="EMBL" id="QLSV01000015">
    <property type="protein sequence ID" value="RAR46761.1"/>
    <property type="molecule type" value="Genomic_DNA"/>
</dbReference>
<sequence length="448" mass="50962">MKKFFKFLGIALLLTVVYVGVTTYPKLDIVSGFSAKSVASGYFIDGRPLEIIETGDNDIDNVRLATNEINEKEKLVISSAFGLKKRKAIYREGLGATLVNDDFDETKPYLVPKRTKTETNLPFPYGNLEPKDTVFDNVDYVKLEKAVNNAFDKKGEKTKRTRALLVIYKDQIIAEKYEDRFSKNTKFLGWSMTKSITATYFGILQQQGKIDINQPAGLPEWANDERSKITLHNLIQMNSGLEWEEDYGKISDVTKMLFLADDMAKIQLEKPTAFEPNTHWNYSSGTTNLLSGILRRQFKTHQDYLDFWYSSLIDKIGMHSMLIEPDMAGNYVGSSYGWATARDWAKFGLLYLHEGNWNGKQLFDKSWAKYVATPTPTSKGEYGGHFWLNAGGKYPDVPKDMYFCGGFQGQKVIIIPSKELVIVRFGLTEDEDFNFNEMMKGVISSVKK</sequence>
<dbReference type="Proteomes" id="UP000249518">
    <property type="component" value="Unassembled WGS sequence"/>
</dbReference>
<dbReference type="InterPro" id="IPR012338">
    <property type="entry name" value="Beta-lactam/transpept-like"/>
</dbReference>
<dbReference type="SUPFAM" id="SSF56601">
    <property type="entry name" value="beta-lactamase/transpeptidase-like"/>
    <property type="match status" value="1"/>
</dbReference>
<name>A0A328WKI7_9FLAO</name>
<dbReference type="Gene3D" id="3.40.710.10">
    <property type="entry name" value="DD-peptidase/beta-lactamase superfamily"/>
    <property type="match status" value="1"/>
</dbReference>
<organism evidence="2 3">
    <name type="scientific">Flavobacterium lacus</name>
    <dbReference type="NCBI Taxonomy" id="1353778"/>
    <lineage>
        <taxon>Bacteria</taxon>
        <taxon>Pseudomonadati</taxon>
        <taxon>Bacteroidota</taxon>
        <taxon>Flavobacteriia</taxon>
        <taxon>Flavobacteriales</taxon>
        <taxon>Flavobacteriaceae</taxon>
        <taxon>Flavobacterium</taxon>
    </lineage>
</organism>
<dbReference type="InterPro" id="IPR001466">
    <property type="entry name" value="Beta-lactam-related"/>
</dbReference>
<accession>A0A328WKI7</accession>
<dbReference type="PANTHER" id="PTHR43283">
    <property type="entry name" value="BETA-LACTAMASE-RELATED"/>
    <property type="match status" value="1"/>
</dbReference>
<evidence type="ECO:0000313" key="2">
    <source>
        <dbReference type="EMBL" id="RAR46761.1"/>
    </source>
</evidence>
<comment type="caution">
    <text evidence="2">The sequence shown here is derived from an EMBL/GenBank/DDBJ whole genome shotgun (WGS) entry which is preliminary data.</text>
</comment>
<dbReference type="AlphaFoldDB" id="A0A328WKI7"/>
<proteinExistence type="predicted"/>
<feature type="domain" description="Beta-lactamase-related" evidence="1">
    <location>
        <begin position="163"/>
        <end position="424"/>
    </location>
</feature>
<evidence type="ECO:0000313" key="3">
    <source>
        <dbReference type="Proteomes" id="UP000249518"/>
    </source>
</evidence>
<protein>
    <submittedName>
        <fullName evidence="2">CubicO group peptidase (Beta-lactamase class C family)</fullName>
    </submittedName>
</protein>
<reference evidence="2 3" key="1">
    <citation type="submission" date="2018-06" db="EMBL/GenBank/DDBJ databases">
        <title>Genomic Encyclopedia of Type Strains, Phase III (KMG-III): the genomes of soil and plant-associated and newly described type strains.</title>
        <authorList>
            <person name="Whitman W."/>
        </authorList>
    </citation>
    <scope>NUCLEOTIDE SEQUENCE [LARGE SCALE GENOMIC DNA]</scope>
    <source>
        <strain evidence="2 3">CGMCC 1.12504</strain>
    </source>
</reference>